<dbReference type="EMBL" id="JACSEA010000001">
    <property type="protein sequence ID" value="KAF7411574.1"/>
    <property type="molecule type" value="Genomic_DNA"/>
</dbReference>
<feature type="region of interest" description="Disordered" evidence="1">
    <location>
        <begin position="87"/>
        <end position="127"/>
    </location>
</feature>
<gene>
    <name evidence="2" type="ORF">HZH66_000470</name>
</gene>
<evidence type="ECO:0000313" key="2">
    <source>
        <dbReference type="EMBL" id="KAF7411574.1"/>
    </source>
</evidence>
<feature type="compositionally biased region" description="Polar residues" evidence="1">
    <location>
        <begin position="91"/>
        <end position="124"/>
    </location>
</feature>
<dbReference type="Proteomes" id="UP000614350">
    <property type="component" value="Unassembled WGS sequence"/>
</dbReference>
<sequence length="158" mass="17465">MKLSPGHHSLPRKKTSTEKNMSTSQIFQRGHPTRRSCLSPQYHHQHHHQHRQQESSLHFEYFVPRSVSEFNLAATVVTDIAVAPLPPTSALRPSSVITPPASGLTTNSSATNQGRLLDASNTTTRSREKMVTFEDEGVNCAGSASNRKNLSSIDNTFM</sequence>
<reference evidence="2" key="1">
    <citation type="journal article" date="2020" name="G3 (Bethesda)">
        <title>High-Quality Assemblies for Three Invasive Social Wasps from the &lt;i&gt;Vespula&lt;/i&gt; Genus.</title>
        <authorList>
            <person name="Harrop T.W.R."/>
            <person name="Guhlin J."/>
            <person name="McLaughlin G.M."/>
            <person name="Permina E."/>
            <person name="Stockwell P."/>
            <person name="Gilligan J."/>
            <person name="Le Lec M.F."/>
            <person name="Gruber M.A.M."/>
            <person name="Quinn O."/>
            <person name="Lovegrove M."/>
            <person name="Duncan E.J."/>
            <person name="Remnant E.J."/>
            <person name="Van Eeckhoven J."/>
            <person name="Graham B."/>
            <person name="Knapp R.A."/>
            <person name="Langford K.W."/>
            <person name="Kronenberg Z."/>
            <person name="Press M.O."/>
            <person name="Eacker S.M."/>
            <person name="Wilson-Rankin E.E."/>
            <person name="Purcell J."/>
            <person name="Lester P.J."/>
            <person name="Dearden P.K."/>
        </authorList>
    </citation>
    <scope>NUCLEOTIDE SEQUENCE</scope>
    <source>
        <strain evidence="2">Marl-1</strain>
    </source>
</reference>
<proteinExistence type="predicted"/>
<evidence type="ECO:0000313" key="3">
    <source>
        <dbReference type="Proteomes" id="UP000614350"/>
    </source>
</evidence>
<organism evidence="2 3">
    <name type="scientific">Vespula vulgaris</name>
    <name type="common">Yellow jacket</name>
    <name type="synonym">Wasp</name>
    <dbReference type="NCBI Taxonomy" id="7454"/>
    <lineage>
        <taxon>Eukaryota</taxon>
        <taxon>Metazoa</taxon>
        <taxon>Ecdysozoa</taxon>
        <taxon>Arthropoda</taxon>
        <taxon>Hexapoda</taxon>
        <taxon>Insecta</taxon>
        <taxon>Pterygota</taxon>
        <taxon>Neoptera</taxon>
        <taxon>Endopterygota</taxon>
        <taxon>Hymenoptera</taxon>
        <taxon>Apocrita</taxon>
        <taxon>Aculeata</taxon>
        <taxon>Vespoidea</taxon>
        <taxon>Vespidae</taxon>
        <taxon>Vespinae</taxon>
        <taxon>Vespula</taxon>
    </lineage>
</organism>
<name>A0A834NKX0_VESVU</name>
<feature type="compositionally biased region" description="Polar residues" evidence="1">
    <location>
        <begin position="18"/>
        <end position="27"/>
    </location>
</feature>
<evidence type="ECO:0000256" key="1">
    <source>
        <dbReference type="SAM" id="MobiDB-lite"/>
    </source>
</evidence>
<dbReference type="AlphaFoldDB" id="A0A834NKX0"/>
<protein>
    <submittedName>
        <fullName evidence="2">Uncharacterized protein</fullName>
    </submittedName>
</protein>
<accession>A0A834NKX0</accession>
<feature type="region of interest" description="Disordered" evidence="1">
    <location>
        <begin position="1"/>
        <end position="53"/>
    </location>
</feature>
<comment type="caution">
    <text evidence="2">The sequence shown here is derived from an EMBL/GenBank/DDBJ whole genome shotgun (WGS) entry which is preliminary data.</text>
</comment>
<keyword evidence="3" id="KW-1185">Reference proteome</keyword>